<dbReference type="AlphaFoldDB" id="A0A9P7V9K1"/>
<dbReference type="GO" id="GO:0000407">
    <property type="term" value="C:phagophore assembly site"/>
    <property type="evidence" value="ECO:0007669"/>
    <property type="project" value="TreeGrafter"/>
</dbReference>
<evidence type="ECO:0000256" key="1">
    <source>
        <dbReference type="ARBA" id="ARBA00007130"/>
    </source>
</evidence>
<comment type="similarity">
    <text evidence="1">Belongs to the ATG101 family.</text>
</comment>
<dbReference type="InterPro" id="IPR012445">
    <property type="entry name" value="ATG101"/>
</dbReference>
<comment type="caution">
    <text evidence="4">The sequence shown here is derived from an EMBL/GenBank/DDBJ whole genome shotgun (WGS) entry which is preliminary data.</text>
</comment>
<gene>
    <name evidence="4" type="ORF">KQ657_000420</name>
</gene>
<dbReference type="GO" id="GO:0019901">
    <property type="term" value="F:protein kinase binding"/>
    <property type="evidence" value="ECO:0007669"/>
    <property type="project" value="TreeGrafter"/>
</dbReference>
<organism evidence="4 5">
    <name type="scientific">Scheffersomyces spartinae</name>
    <dbReference type="NCBI Taxonomy" id="45513"/>
    <lineage>
        <taxon>Eukaryota</taxon>
        <taxon>Fungi</taxon>
        <taxon>Dikarya</taxon>
        <taxon>Ascomycota</taxon>
        <taxon>Saccharomycotina</taxon>
        <taxon>Pichiomycetes</taxon>
        <taxon>Debaryomycetaceae</taxon>
        <taxon>Scheffersomyces</taxon>
    </lineage>
</organism>
<dbReference type="PANTHER" id="PTHR13292:SF0">
    <property type="entry name" value="AUTOPHAGY-RELATED PROTEIN 101"/>
    <property type="match status" value="1"/>
</dbReference>
<dbReference type="EMBL" id="JAHMUF010000010">
    <property type="protein sequence ID" value="KAG7193729.1"/>
    <property type="molecule type" value="Genomic_DNA"/>
</dbReference>
<evidence type="ECO:0000313" key="4">
    <source>
        <dbReference type="EMBL" id="KAG7193729.1"/>
    </source>
</evidence>
<evidence type="ECO:0000256" key="3">
    <source>
        <dbReference type="ARBA" id="ARBA00023006"/>
    </source>
</evidence>
<dbReference type="PANTHER" id="PTHR13292">
    <property type="entry name" value="AUTOPHAGY-RELATED PROTEIN 101"/>
    <property type="match status" value="1"/>
</dbReference>
<keyword evidence="3" id="KW-0072">Autophagy</keyword>
<dbReference type="GeneID" id="66113794"/>
<protein>
    <recommendedName>
        <fullName evidence="2">Autophagy-related protein 101</fullName>
    </recommendedName>
</protein>
<evidence type="ECO:0000256" key="2">
    <source>
        <dbReference type="ARBA" id="ARBA00018874"/>
    </source>
</evidence>
<dbReference type="GO" id="GO:0000045">
    <property type="term" value="P:autophagosome assembly"/>
    <property type="evidence" value="ECO:0007669"/>
    <property type="project" value="TreeGrafter"/>
</dbReference>
<evidence type="ECO:0000313" key="5">
    <source>
        <dbReference type="Proteomes" id="UP000790833"/>
    </source>
</evidence>
<dbReference type="RefSeq" id="XP_043049277.1">
    <property type="nucleotide sequence ID" value="XM_043191265.1"/>
</dbReference>
<name>A0A9P7V9K1_9ASCO</name>
<keyword evidence="5" id="KW-1185">Reference proteome</keyword>
<sequence length="194" mass="21995">MEFAIDLEAERPVLKETVKGVIWAIFFHRLLGPIAPSNGECLGITCPTCKDLPELHSLINKRVEELATQEFITDSSKVGKVTIVFKQKINQRKKSGWFGGKDNNEQQVPWEVWCIRVKCLTSNMESSMERSKISFQQALLAVIDKADGNMEHIPPITSLDASPFPYDIEITKKATDESWGSYFKNIVNDKTKVY</sequence>
<dbReference type="Proteomes" id="UP000790833">
    <property type="component" value="Unassembled WGS sequence"/>
</dbReference>
<proteinExistence type="inferred from homology"/>
<dbReference type="Pfam" id="PF07855">
    <property type="entry name" value="ATG101"/>
    <property type="match status" value="1"/>
</dbReference>
<accession>A0A9P7V9K1</accession>
<dbReference type="GO" id="GO:1990316">
    <property type="term" value="C:Atg1/ULK1 kinase complex"/>
    <property type="evidence" value="ECO:0007669"/>
    <property type="project" value="TreeGrafter"/>
</dbReference>
<dbReference type="OrthoDB" id="10259639at2759"/>
<reference evidence="4" key="1">
    <citation type="submission" date="2021-03" db="EMBL/GenBank/DDBJ databases">
        <authorList>
            <person name="Palmer J.M."/>
        </authorList>
    </citation>
    <scope>NUCLEOTIDE SEQUENCE</scope>
    <source>
        <strain evidence="4">ARV_011</strain>
    </source>
</reference>